<dbReference type="GO" id="GO:0005737">
    <property type="term" value="C:cytoplasm"/>
    <property type="evidence" value="ECO:0007669"/>
    <property type="project" value="TreeGrafter"/>
</dbReference>
<name>A0A6B2LBH0_9EUKA</name>
<evidence type="ECO:0000256" key="1">
    <source>
        <dbReference type="ARBA" id="ARBA00022490"/>
    </source>
</evidence>
<evidence type="ECO:0008006" key="6">
    <source>
        <dbReference type="Google" id="ProtNLM"/>
    </source>
</evidence>
<evidence type="ECO:0000256" key="2">
    <source>
        <dbReference type="ARBA" id="ARBA00022679"/>
    </source>
</evidence>
<evidence type="ECO:0000256" key="4">
    <source>
        <dbReference type="SAM" id="MobiDB-lite"/>
    </source>
</evidence>
<evidence type="ECO:0000313" key="5">
    <source>
        <dbReference type="EMBL" id="NDV34349.1"/>
    </source>
</evidence>
<proteinExistence type="predicted"/>
<dbReference type="InterPro" id="IPR042203">
    <property type="entry name" value="Leu/Phe-tRNA_Trfase_C"/>
</dbReference>
<keyword evidence="1" id="KW-0963">Cytoplasm</keyword>
<feature type="region of interest" description="Disordered" evidence="4">
    <location>
        <begin position="193"/>
        <end position="278"/>
    </location>
</feature>
<accession>A0A6B2LBH0</accession>
<dbReference type="Gene3D" id="3.40.630.70">
    <property type="entry name" value="Leucyl/phenylalanyl-tRNA-protein transferase, C-terminal domain"/>
    <property type="match status" value="1"/>
</dbReference>
<sequence>MSIEGFEGEYIMAVKCHKERCVVGLGEAFAGETERSVRKRAGKMEFAVNRDFDGVVGMIVAKHGDNWLCPMIRKSFKYIALHPQQFDIKIYSIEIWKDGCLVAGELGYTVGTIYTSLTGAYLLSGTGSIQLAALGKFLRSRGFEYWDFGMAMDYKLALGGKPMLREKWLSLCGECKKKGSPSLVLEGAHNARDVIDGHFGGPRPTPQPPAKAPKPPKKDTNPQTKQKRQKKTKTPPQVSQSPETPQEVPKTPQTETLEPTPQSLTEETQTQSIPDPKQ</sequence>
<dbReference type="SUPFAM" id="SSF55729">
    <property type="entry name" value="Acyl-CoA N-acyltransferases (Nat)"/>
    <property type="match status" value="1"/>
</dbReference>
<dbReference type="EMBL" id="GIBP01005380">
    <property type="protein sequence ID" value="NDV34349.1"/>
    <property type="molecule type" value="Transcribed_RNA"/>
</dbReference>
<feature type="compositionally biased region" description="Polar residues" evidence="4">
    <location>
        <begin position="263"/>
        <end position="278"/>
    </location>
</feature>
<dbReference type="InterPro" id="IPR004616">
    <property type="entry name" value="Leu/Phe-tRNA_Trfase"/>
</dbReference>
<keyword evidence="3" id="KW-0012">Acyltransferase</keyword>
<dbReference type="InterPro" id="IPR016181">
    <property type="entry name" value="Acyl_CoA_acyltransferase"/>
</dbReference>
<feature type="compositionally biased region" description="Pro residues" evidence="4">
    <location>
        <begin position="203"/>
        <end position="213"/>
    </location>
</feature>
<keyword evidence="2" id="KW-0808">Transferase</keyword>
<dbReference type="GO" id="GO:0030163">
    <property type="term" value="P:protein catabolic process"/>
    <property type="evidence" value="ECO:0007669"/>
    <property type="project" value="InterPro"/>
</dbReference>
<organism evidence="5">
    <name type="scientific">Arcella intermedia</name>
    <dbReference type="NCBI Taxonomy" id="1963864"/>
    <lineage>
        <taxon>Eukaryota</taxon>
        <taxon>Amoebozoa</taxon>
        <taxon>Tubulinea</taxon>
        <taxon>Elardia</taxon>
        <taxon>Arcellinida</taxon>
        <taxon>Sphaerothecina</taxon>
        <taxon>Arcellidae</taxon>
        <taxon>Arcella</taxon>
    </lineage>
</organism>
<reference evidence="5" key="1">
    <citation type="journal article" date="2020" name="J. Eukaryot. Microbiol.">
        <title>De novo Sequencing, Assembly and Annotation of the Transcriptome for the Free-Living Testate Amoeba Arcella intermedia.</title>
        <authorList>
            <person name="Ribeiro G.M."/>
            <person name="Porfirio-Sousa A.L."/>
            <person name="Maurer-Alcala X.X."/>
            <person name="Katz L.A."/>
            <person name="Lahr D.J.G."/>
        </authorList>
    </citation>
    <scope>NUCLEOTIDE SEQUENCE</scope>
</reference>
<dbReference type="Pfam" id="PF03588">
    <property type="entry name" value="Leu_Phe_trans"/>
    <property type="match status" value="1"/>
</dbReference>
<dbReference type="AlphaFoldDB" id="A0A6B2LBH0"/>
<evidence type="ECO:0000256" key="3">
    <source>
        <dbReference type="ARBA" id="ARBA00023315"/>
    </source>
</evidence>
<feature type="compositionally biased region" description="Low complexity" evidence="4">
    <location>
        <begin position="249"/>
        <end position="262"/>
    </location>
</feature>
<protein>
    <recommendedName>
        <fullName evidence="6">Leucyl/phenylalanyl-tRNA--protein transferase</fullName>
    </recommendedName>
</protein>
<dbReference type="GO" id="GO:0008914">
    <property type="term" value="F:leucyl-tRNA--protein transferase activity"/>
    <property type="evidence" value="ECO:0007669"/>
    <property type="project" value="InterPro"/>
</dbReference>
<dbReference type="PANTHER" id="PTHR30098:SF2">
    <property type="entry name" value="LEUCYL_PHENYLALANYL-TRNA--PROTEIN TRANSFERASE"/>
    <property type="match status" value="1"/>
</dbReference>
<dbReference type="PANTHER" id="PTHR30098">
    <property type="entry name" value="LEUCYL/PHENYLALANYL-TRNA--PROTEIN TRANSFERASE"/>
    <property type="match status" value="1"/>
</dbReference>